<dbReference type="Proteomes" id="UP001153076">
    <property type="component" value="Unassembled WGS sequence"/>
</dbReference>
<dbReference type="AlphaFoldDB" id="A0A9Q1QCT6"/>
<evidence type="ECO:0000313" key="2">
    <source>
        <dbReference type="EMBL" id="KAJ8437412.1"/>
    </source>
</evidence>
<evidence type="ECO:0000313" key="3">
    <source>
        <dbReference type="Proteomes" id="UP001153076"/>
    </source>
</evidence>
<feature type="region of interest" description="Disordered" evidence="1">
    <location>
        <begin position="1"/>
        <end position="32"/>
    </location>
</feature>
<keyword evidence="3" id="KW-1185">Reference proteome</keyword>
<protein>
    <submittedName>
        <fullName evidence="2">Uncharacterized protein</fullName>
    </submittedName>
</protein>
<reference evidence="2" key="1">
    <citation type="submission" date="2022-04" db="EMBL/GenBank/DDBJ databases">
        <title>Carnegiea gigantea Genome sequencing and assembly v2.</title>
        <authorList>
            <person name="Copetti D."/>
            <person name="Sanderson M.J."/>
            <person name="Burquez A."/>
            <person name="Wojciechowski M.F."/>
        </authorList>
    </citation>
    <scope>NUCLEOTIDE SEQUENCE</scope>
    <source>
        <strain evidence="2">SGP5-SGP5p</strain>
        <tissue evidence="2">Aerial part</tissue>
    </source>
</reference>
<comment type="caution">
    <text evidence="2">The sequence shown here is derived from an EMBL/GenBank/DDBJ whole genome shotgun (WGS) entry which is preliminary data.</text>
</comment>
<evidence type="ECO:0000256" key="1">
    <source>
        <dbReference type="SAM" id="MobiDB-lite"/>
    </source>
</evidence>
<organism evidence="2 3">
    <name type="scientific">Carnegiea gigantea</name>
    <dbReference type="NCBI Taxonomy" id="171969"/>
    <lineage>
        <taxon>Eukaryota</taxon>
        <taxon>Viridiplantae</taxon>
        <taxon>Streptophyta</taxon>
        <taxon>Embryophyta</taxon>
        <taxon>Tracheophyta</taxon>
        <taxon>Spermatophyta</taxon>
        <taxon>Magnoliopsida</taxon>
        <taxon>eudicotyledons</taxon>
        <taxon>Gunneridae</taxon>
        <taxon>Pentapetalae</taxon>
        <taxon>Caryophyllales</taxon>
        <taxon>Cactineae</taxon>
        <taxon>Cactaceae</taxon>
        <taxon>Cactoideae</taxon>
        <taxon>Echinocereeae</taxon>
        <taxon>Carnegiea</taxon>
    </lineage>
</organism>
<gene>
    <name evidence="2" type="ORF">Cgig2_008765</name>
</gene>
<name>A0A9Q1QCT6_9CARY</name>
<accession>A0A9Q1QCT6</accession>
<sequence>MKISLITEEKTNQHSKRGLSSFTRTGRGGGDRKWAAEHESCAMCVRAEKIYVKKKLSCSEQENGQACTGEEKKTKEEETELAQAAEKARQRERAGGELAVFGDGGNLILEASHEVEGGRVIGKVVDRYSGTVVDVTTSGENGWGRCYCGRQWWAERGGCLDDGGVRKVTHVGGWTKYIVLKEGVGLEEVRRIVSEITSDVLTVHKLWHSLKYDRGMVMELEGNGDLRMFLKGNDERGYLYVGDNDGSKRRAQKATWSYDHGVVCRRSDRDRDDMVQEGRKGVELSASDREVQPRNLEMVQTSFETMVYTWVCAPTGLSAVTPPPPLFLCMFSSSIFTEQKTNIHHGKPCSATCKPMGNWQIATLVICILLIVGSQVTCHVYRSED</sequence>
<dbReference type="EMBL" id="JAKOGI010000301">
    <property type="protein sequence ID" value="KAJ8437412.1"/>
    <property type="molecule type" value="Genomic_DNA"/>
</dbReference>
<proteinExistence type="predicted"/>